<dbReference type="PROSITE" id="PS51687">
    <property type="entry name" value="SAM_MT_RNA_M5U"/>
    <property type="match status" value="1"/>
</dbReference>
<evidence type="ECO:0000313" key="8">
    <source>
        <dbReference type="Proteomes" id="UP000185491"/>
    </source>
</evidence>
<keyword evidence="8" id="KW-1185">Reference proteome</keyword>
<proteinExistence type="inferred from homology"/>
<feature type="binding site" evidence="4">
    <location>
        <position position="240"/>
    </location>
    <ligand>
        <name>S-adenosyl-L-methionine</name>
        <dbReference type="ChEBI" id="CHEBI:59789"/>
    </ligand>
</feature>
<gene>
    <name evidence="7" type="ORF">CPHO_05300</name>
</gene>
<protein>
    <submittedName>
        <fullName evidence="7">RNA methyltransferase</fullName>
    </submittedName>
</protein>
<dbReference type="Proteomes" id="UP000185491">
    <property type="component" value="Chromosome"/>
</dbReference>
<comment type="similarity">
    <text evidence="4">Belongs to the class I-like SAM-binding methyltransferase superfamily. RNA M5U methyltransferase family.</text>
</comment>
<evidence type="ECO:0000313" key="7">
    <source>
        <dbReference type="EMBL" id="APT93687.1"/>
    </source>
</evidence>
<evidence type="ECO:0000256" key="2">
    <source>
        <dbReference type="ARBA" id="ARBA00022679"/>
    </source>
</evidence>
<dbReference type="Gene3D" id="2.40.50.1070">
    <property type="match status" value="1"/>
</dbReference>
<evidence type="ECO:0000256" key="4">
    <source>
        <dbReference type="PROSITE-ProRule" id="PRU01024"/>
    </source>
</evidence>
<feature type="active site" description="Nucleophile" evidence="4">
    <location>
        <position position="368"/>
    </location>
</feature>
<dbReference type="PROSITE" id="PS01230">
    <property type="entry name" value="TRMA_1"/>
    <property type="match status" value="1"/>
</dbReference>
<feature type="domain" description="TRAM" evidence="6">
    <location>
        <begin position="1"/>
        <end position="60"/>
    </location>
</feature>
<keyword evidence="1 4" id="KW-0489">Methyltransferase</keyword>
<dbReference type="KEGG" id="cpho:CPHO_05300"/>
<keyword evidence="3 4" id="KW-0949">S-adenosyl-L-methionine</keyword>
<dbReference type="Pfam" id="PF05958">
    <property type="entry name" value="tRNA_U5-meth_tr"/>
    <property type="match status" value="1"/>
</dbReference>
<reference evidence="7 8" key="1">
    <citation type="submission" date="2014-08" db="EMBL/GenBank/DDBJ databases">
        <title>Complete genome sequence of Corynebacterium phocae M408/89/1(T)(=DSM 44612(T)), isolated from the common seal (Phoca vitulina).</title>
        <authorList>
            <person name="Ruckert C."/>
            <person name="Albersmeier A."/>
            <person name="Winkler A."/>
            <person name="Kalinowski J."/>
        </authorList>
    </citation>
    <scope>NUCLEOTIDE SEQUENCE [LARGE SCALE GENOMIC DNA]</scope>
    <source>
        <strain evidence="7 8">M408/89/1</strain>
    </source>
</reference>
<name>A0A1L7D6J3_9CORY</name>
<dbReference type="SUPFAM" id="SSF50249">
    <property type="entry name" value="Nucleic acid-binding proteins"/>
    <property type="match status" value="1"/>
</dbReference>
<dbReference type="AlphaFoldDB" id="A0A1L7D6J3"/>
<dbReference type="InterPro" id="IPR002792">
    <property type="entry name" value="TRAM_dom"/>
</dbReference>
<dbReference type="InterPro" id="IPR012340">
    <property type="entry name" value="NA-bd_OB-fold"/>
</dbReference>
<dbReference type="PROSITE" id="PS50926">
    <property type="entry name" value="TRAM"/>
    <property type="match status" value="1"/>
</dbReference>
<dbReference type="GO" id="GO:0070041">
    <property type="term" value="F:rRNA (uridine-C5-)-methyltransferase activity"/>
    <property type="evidence" value="ECO:0007669"/>
    <property type="project" value="TreeGrafter"/>
</dbReference>
<dbReference type="Gene3D" id="2.40.50.140">
    <property type="entry name" value="Nucleic acid-binding proteins"/>
    <property type="match status" value="1"/>
</dbReference>
<dbReference type="InterPro" id="IPR010280">
    <property type="entry name" value="U5_MeTrfase_fam"/>
</dbReference>
<dbReference type="STRING" id="161895.CPHO_05300"/>
<feature type="binding site" evidence="4">
    <location>
        <position position="341"/>
    </location>
    <ligand>
        <name>S-adenosyl-L-methionine</name>
        <dbReference type="ChEBI" id="CHEBI:59789"/>
    </ligand>
</feature>
<evidence type="ECO:0000259" key="6">
    <source>
        <dbReference type="PROSITE" id="PS50926"/>
    </source>
</evidence>
<feature type="active site" evidence="5">
    <location>
        <position position="368"/>
    </location>
</feature>
<dbReference type="Gene3D" id="3.40.50.150">
    <property type="entry name" value="Vaccinia Virus protein VP39"/>
    <property type="match status" value="1"/>
</dbReference>
<keyword evidence="2 4" id="KW-0808">Transferase</keyword>
<organism evidence="7 8">
    <name type="scientific">Corynebacterium phocae</name>
    <dbReference type="NCBI Taxonomy" id="161895"/>
    <lineage>
        <taxon>Bacteria</taxon>
        <taxon>Bacillati</taxon>
        <taxon>Actinomycetota</taxon>
        <taxon>Actinomycetes</taxon>
        <taxon>Mycobacteriales</taxon>
        <taxon>Corynebacteriaceae</taxon>
        <taxon>Corynebacterium</taxon>
    </lineage>
</organism>
<evidence type="ECO:0000256" key="1">
    <source>
        <dbReference type="ARBA" id="ARBA00022603"/>
    </source>
</evidence>
<feature type="binding site" evidence="4">
    <location>
        <position position="273"/>
    </location>
    <ligand>
        <name>S-adenosyl-L-methionine</name>
        <dbReference type="ChEBI" id="CHEBI:59789"/>
    </ligand>
</feature>
<feature type="binding site" evidence="4">
    <location>
        <position position="300"/>
    </location>
    <ligand>
        <name>S-adenosyl-L-methionine</name>
        <dbReference type="ChEBI" id="CHEBI:59789"/>
    </ligand>
</feature>
<sequence length="414" mass="44382">MRVGDEVTLSVKRMAHGGEGIAELDGDGRVFFVAGAFPGDVVKAKVTKVKKNFGRAELQSVEEKGPLRVDSYCPAAEAGAGCCDFDTLDPDKELDIKSEVLLGQLRRIGKLSDLPVPELIELTPRRGWRTRVRLGVDDKGRAGLRKRGSHELVTDQVCTQLAPGLVDGLVGASDDVRRFSPGAEVIAVIDAEGNRHVAQTRKAPRGKRVEKITDIIEGNKQVVERADGYEFRFPVAAFWQAHAGAPDRYAQLVREWLRPAEEEDGQAVGWDLYGGVGVFVPAIAQSLGANGAQAAVYSVDFSPAATVASQPSLEEFDVHVVSDKVEKVADQLPSPAAVVLDPPRTGAGAKVVATVAAAAPQQVIHVGCDPATFARDLQYWQESGFFPTNLAVINAFPGTHHVEAVALLERSNKA</sequence>
<dbReference type="SUPFAM" id="SSF53335">
    <property type="entry name" value="S-adenosyl-L-methionine-dependent methyltransferases"/>
    <property type="match status" value="1"/>
</dbReference>
<dbReference type="PANTHER" id="PTHR11061">
    <property type="entry name" value="RNA M5U METHYLTRANSFERASE"/>
    <property type="match status" value="1"/>
</dbReference>
<dbReference type="InterPro" id="IPR030390">
    <property type="entry name" value="MeTrfase_TrmA_AS"/>
</dbReference>
<dbReference type="GO" id="GO:0070475">
    <property type="term" value="P:rRNA base methylation"/>
    <property type="evidence" value="ECO:0007669"/>
    <property type="project" value="TreeGrafter"/>
</dbReference>
<evidence type="ECO:0000256" key="5">
    <source>
        <dbReference type="PROSITE-ProRule" id="PRU10015"/>
    </source>
</evidence>
<dbReference type="InterPro" id="IPR029063">
    <property type="entry name" value="SAM-dependent_MTases_sf"/>
</dbReference>
<accession>A0A1L7D6J3</accession>
<dbReference type="PANTHER" id="PTHR11061:SF30">
    <property type="entry name" value="TRNA (URACIL(54)-C(5))-METHYLTRANSFERASE"/>
    <property type="match status" value="1"/>
</dbReference>
<evidence type="ECO:0000256" key="3">
    <source>
        <dbReference type="ARBA" id="ARBA00022691"/>
    </source>
</evidence>
<dbReference type="Pfam" id="PF01938">
    <property type="entry name" value="TRAM"/>
    <property type="match status" value="1"/>
</dbReference>
<dbReference type="EMBL" id="CP009249">
    <property type="protein sequence ID" value="APT93687.1"/>
    <property type="molecule type" value="Genomic_DNA"/>
</dbReference>